<keyword evidence="2" id="KW-1185">Reference proteome</keyword>
<dbReference type="Gene3D" id="2.20.110.10">
    <property type="entry name" value="Histone H3 K4-specific methyltransferase SET7/9 N-terminal domain"/>
    <property type="match status" value="1"/>
</dbReference>
<evidence type="ECO:0008006" key="3">
    <source>
        <dbReference type="Google" id="ProtNLM"/>
    </source>
</evidence>
<dbReference type="EMBL" id="JAFMYW010000011">
    <property type="protein sequence ID" value="MBO0952356.1"/>
    <property type="molecule type" value="Genomic_DNA"/>
</dbReference>
<name>A0ABS3JQR3_9BACT</name>
<organism evidence="1 2">
    <name type="scientific">Fibrella forsythiae</name>
    <dbReference type="NCBI Taxonomy" id="2817061"/>
    <lineage>
        <taxon>Bacteria</taxon>
        <taxon>Pseudomonadati</taxon>
        <taxon>Bacteroidota</taxon>
        <taxon>Cytophagia</taxon>
        <taxon>Cytophagales</taxon>
        <taxon>Spirosomataceae</taxon>
        <taxon>Fibrella</taxon>
    </lineage>
</organism>
<evidence type="ECO:0000313" key="1">
    <source>
        <dbReference type="EMBL" id="MBO0952356.1"/>
    </source>
</evidence>
<sequence>MVFGCLQVNSDRPGTPPNVEVVNYDTLLRKTDDGWLYEGQLFSGYMVEKERDGRIVYRLPILDGRENGVATGWYNTGEKLLVRLFIDGKKEGQFRQWWPNGKLRYAFQYKDDEYDGLQRVYFPTGKKREESTYLAGEQEGPQRVWNESGQLVSNYTIRYKRTYGIVSVKSCMPVSHL</sequence>
<gene>
    <name evidence="1" type="ORF">J2I46_27485</name>
</gene>
<dbReference type="Proteomes" id="UP000664628">
    <property type="component" value="Unassembled WGS sequence"/>
</dbReference>
<dbReference type="SUPFAM" id="SSF82185">
    <property type="entry name" value="Histone H3 K4-specific methyltransferase SET7/9 N-terminal domain"/>
    <property type="match status" value="1"/>
</dbReference>
<evidence type="ECO:0000313" key="2">
    <source>
        <dbReference type="Proteomes" id="UP000664628"/>
    </source>
</evidence>
<reference evidence="1 2" key="1">
    <citation type="submission" date="2021-03" db="EMBL/GenBank/DDBJ databases">
        <title>Fibrella sp. HMF5405 genome sequencing and assembly.</title>
        <authorList>
            <person name="Kang H."/>
            <person name="Kim H."/>
            <person name="Bae S."/>
            <person name="Joh K."/>
        </authorList>
    </citation>
    <scope>NUCLEOTIDE SEQUENCE [LARGE SCALE GENOMIC DNA]</scope>
    <source>
        <strain evidence="1 2">HMF5405</strain>
    </source>
</reference>
<accession>A0ABS3JQR3</accession>
<dbReference type="InterPro" id="IPR011652">
    <property type="entry name" value="MORN_2"/>
</dbReference>
<proteinExistence type="predicted"/>
<dbReference type="Pfam" id="PF07661">
    <property type="entry name" value="MORN_2"/>
    <property type="match status" value="2"/>
</dbReference>
<comment type="caution">
    <text evidence="1">The sequence shown here is derived from an EMBL/GenBank/DDBJ whole genome shotgun (WGS) entry which is preliminary data.</text>
</comment>
<protein>
    <recommendedName>
        <fullName evidence="3">Toxin-antitoxin system YwqK family antitoxin</fullName>
    </recommendedName>
</protein>